<dbReference type="AlphaFoldDB" id="A0A1E4T209"/>
<dbReference type="PANTHER" id="PTHR46072">
    <property type="entry name" value="AMIDASE-RELATED-RELATED"/>
    <property type="match status" value="1"/>
</dbReference>
<evidence type="ECO:0000313" key="7">
    <source>
        <dbReference type="Proteomes" id="UP000094801"/>
    </source>
</evidence>
<name>A0A1E4T209_9ASCO</name>
<keyword evidence="2" id="KW-0378">Hydrolase</keyword>
<dbReference type="InterPro" id="IPR023631">
    <property type="entry name" value="Amidase_dom"/>
</dbReference>
<feature type="binding site" evidence="4">
    <location>
        <position position="204"/>
    </location>
    <ligand>
        <name>substrate</name>
    </ligand>
</feature>
<comment type="similarity">
    <text evidence="1">Belongs to the amidase family.</text>
</comment>
<feature type="active site" description="Charge relay system" evidence="3">
    <location>
        <position position="230"/>
    </location>
</feature>
<dbReference type="GO" id="GO:0016787">
    <property type="term" value="F:hydrolase activity"/>
    <property type="evidence" value="ECO:0007669"/>
    <property type="project" value="UniProtKB-KW"/>
</dbReference>
<feature type="binding site" evidence="4">
    <location>
        <begin position="251"/>
        <end position="254"/>
    </location>
    <ligand>
        <name>substrate</name>
    </ligand>
</feature>
<dbReference type="SUPFAM" id="SSF75304">
    <property type="entry name" value="Amidase signature (AS) enzymes"/>
    <property type="match status" value="1"/>
</dbReference>
<evidence type="ECO:0000313" key="6">
    <source>
        <dbReference type="EMBL" id="ODV85728.1"/>
    </source>
</evidence>
<gene>
    <name evidence="6" type="ORF">CANARDRAFT_27824</name>
</gene>
<dbReference type="Pfam" id="PF01425">
    <property type="entry name" value="Amidase"/>
    <property type="match status" value="1"/>
</dbReference>
<protein>
    <recommendedName>
        <fullName evidence="5">Amidase domain-containing protein</fullName>
    </recommendedName>
</protein>
<dbReference type="STRING" id="983967.A0A1E4T209"/>
<dbReference type="EMBL" id="KV453851">
    <property type="protein sequence ID" value="ODV85728.1"/>
    <property type="molecule type" value="Genomic_DNA"/>
</dbReference>
<keyword evidence="7" id="KW-1185">Reference proteome</keyword>
<evidence type="ECO:0000256" key="4">
    <source>
        <dbReference type="PIRSR" id="PIRSR001221-2"/>
    </source>
</evidence>
<feature type="binding site" evidence="4">
    <location>
        <position position="230"/>
    </location>
    <ligand>
        <name>substrate</name>
    </ligand>
</feature>
<evidence type="ECO:0000256" key="3">
    <source>
        <dbReference type="PIRSR" id="PIRSR001221-1"/>
    </source>
</evidence>
<feature type="active site" description="Charge relay system" evidence="3">
    <location>
        <position position="155"/>
    </location>
</feature>
<accession>A0A1E4T209</accession>
<evidence type="ECO:0000256" key="1">
    <source>
        <dbReference type="ARBA" id="ARBA00009199"/>
    </source>
</evidence>
<feature type="domain" description="Amidase" evidence="5">
    <location>
        <begin position="99"/>
        <end position="504"/>
    </location>
</feature>
<dbReference type="Gene3D" id="3.90.1300.10">
    <property type="entry name" value="Amidase signature (AS) domain"/>
    <property type="match status" value="1"/>
</dbReference>
<dbReference type="Proteomes" id="UP000094801">
    <property type="component" value="Unassembled WGS sequence"/>
</dbReference>
<dbReference type="InterPro" id="IPR036928">
    <property type="entry name" value="AS_sf"/>
</dbReference>
<evidence type="ECO:0000259" key="5">
    <source>
        <dbReference type="Pfam" id="PF01425"/>
    </source>
</evidence>
<sequence length="570" mass="62708">MIKISYYLLYSLSYVSSLFQKESAESKGKKKKLSVLRNVPADWHIPQSCIPISGKSNILAVATNPEVGILSEKEIDITESYSVDELLECIHSRQLTALEVTIAFCKRAAIANQLTNCCTELMFADSIERAKYLDEYMETNGKPIGPLHGLPVSLKDSFKVPGYDSTIGFTINIGNATSEFSNLPKLLYEQGCVFYVKSNIPQFLMTCDSDNVIFGKVLNPMNTSLTAGGSSGGEGSMIKQYGSIIGIGTDIGGSIRIPAICCGIYGFKPSCDRFPYGNQLKPNDLRDDQGFGLKCSAGPMSNKLSNIEFMFRAMLATKPWTIDADVKPIAFQESLYKEGSSKEVLTIGYFIEDESFPLHPPMKRSMLASVEKLKKEGHNLVLIKPYSLKATWRHCTRSYMQDMGFYTALRIIKVGELPIPSFGTTSVESFGLPPANLTSGMLSSFLKERATIAEFWSQVFIEHKLDVLLCPGAPHGAVKHDTYGIAPYTGVWNAVDYPALIIPLINEKPLTLENAPPVEEYVKGDGSFAIADYKPEELVGSVTHVQLVCKNFADEKLLGCAKIIDNVLNS</sequence>
<dbReference type="OrthoDB" id="6428749at2759"/>
<organism evidence="6 7">
    <name type="scientific">[Candida] arabinofermentans NRRL YB-2248</name>
    <dbReference type="NCBI Taxonomy" id="983967"/>
    <lineage>
        <taxon>Eukaryota</taxon>
        <taxon>Fungi</taxon>
        <taxon>Dikarya</taxon>
        <taxon>Ascomycota</taxon>
        <taxon>Saccharomycotina</taxon>
        <taxon>Pichiomycetes</taxon>
        <taxon>Pichiales</taxon>
        <taxon>Pichiaceae</taxon>
        <taxon>Ogataea</taxon>
        <taxon>Ogataea/Candida clade</taxon>
    </lineage>
</organism>
<evidence type="ECO:0000256" key="2">
    <source>
        <dbReference type="ARBA" id="ARBA00022801"/>
    </source>
</evidence>
<dbReference type="PANTHER" id="PTHR46072:SF3">
    <property type="entry name" value="AMIDASE"/>
    <property type="match status" value="1"/>
</dbReference>
<proteinExistence type="inferred from homology"/>
<reference evidence="7" key="1">
    <citation type="submission" date="2016-04" db="EMBL/GenBank/DDBJ databases">
        <title>Comparative genomics of biotechnologically important yeasts.</title>
        <authorList>
            <consortium name="DOE Joint Genome Institute"/>
            <person name="Riley R."/>
            <person name="Haridas S."/>
            <person name="Wolfe K.H."/>
            <person name="Lopes M.R."/>
            <person name="Hittinger C.T."/>
            <person name="Goker M."/>
            <person name="Salamov A."/>
            <person name="Wisecaver J."/>
            <person name="Long T.M."/>
            <person name="Aerts A.L."/>
            <person name="Barry K."/>
            <person name="Choi C."/>
            <person name="Clum A."/>
            <person name="Coughlan A.Y."/>
            <person name="Deshpande S."/>
            <person name="Douglass A.P."/>
            <person name="Hanson S.J."/>
            <person name="Klenk H.-P."/>
            <person name="Labutti K."/>
            <person name="Lapidus A."/>
            <person name="Lindquist E."/>
            <person name="Lipzen A."/>
            <person name="Meier-Kolthoff J.P."/>
            <person name="Ohm R.A."/>
            <person name="Otillar R.P."/>
            <person name="Pangilinan J."/>
            <person name="Peng Y."/>
            <person name="Rokas A."/>
            <person name="Rosa C.A."/>
            <person name="Scheuner C."/>
            <person name="Sibirny A.A."/>
            <person name="Slot J.C."/>
            <person name="Stielow J.B."/>
            <person name="Sun H."/>
            <person name="Kurtzman C.P."/>
            <person name="Blackwell M."/>
            <person name="Grigoriev I.V."/>
            <person name="Jeffries T.W."/>
        </authorList>
    </citation>
    <scope>NUCLEOTIDE SEQUENCE [LARGE SCALE GENOMIC DNA]</scope>
    <source>
        <strain evidence="7">NRRL YB-2248</strain>
    </source>
</reference>
<feature type="active site" description="Acyl-ester intermediate" evidence="3">
    <location>
        <position position="254"/>
    </location>
</feature>
<dbReference type="PIRSF" id="PIRSF001221">
    <property type="entry name" value="Amidase_fungi"/>
    <property type="match status" value="1"/>
</dbReference>